<feature type="compositionally biased region" description="Basic residues" evidence="1">
    <location>
        <begin position="37"/>
        <end position="47"/>
    </location>
</feature>
<gene>
    <name evidence="2" type="ORF">A3860_38050</name>
</gene>
<keyword evidence="3" id="KW-1185">Reference proteome</keyword>
<accession>A0A1V9FLP4</accession>
<organism evidence="2 3">
    <name type="scientific">Niastella vici</name>
    <dbReference type="NCBI Taxonomy" id="1703345"/>
    <lineage>
        <taxon>Bacteria</taxon>
        <taxon>Pseudomonadati</taxon>
        <taxon>Bacteroidota</taxon>
        <taxon>Chitinophagia</taxon>
        <taxon>Chitinophagales</taxon>
        <taxon>Chitinophagaceae</taxon>
        <taxon>Niastella</taxon>
    </lineage>
</organism>
<name>A0A1V9FLP4_9BACT</name>
<evidence type="ECO:0000313" key="3">
    <source>
        <dbReference type="Proteomes" id="UP000192796"/>
    </source>
</evidence>
<dbReference type="AlphaFoldDB" id="A0A1V9FLP4"/>
<comment type="caution">
    <text evidence="2">The sequence shown here is derived from an EMBL/GenBank/DDBJ whole genome shotgun (WGS) entry which is preliminary data.</text>
</comment>
<evidence type="ECO:0000256" key="1">
    <source>
        <dbReference type="SAM" id="MobiDB-lite"/>
    </source>
</evidence>
<dbReference type="RefSeq" id="WP_081154823.1">
    <property type="nucleotide sequence ID" value="NZ_LVYD01000083.1"/>
</dbReference>
<sequence length="173" mass="20416">MPFTLTAPKPPPPKPGSPEAKLKTKLKRYHREEKRRAPPKKKPKKVKLPNGWYLHLRKVPRVSLKKLDEAERRKGRKKLRGAWKKEHAKCMRMYHVMRPWGEAMACKAGPDYYSVIYVDVICRLRNLTPRAASRYLTRVRKDLNKPRAEIITLKEFCSVTPFTEEEVIPYLKR</sequence>
<evidence type="ECO:0000313" key="2">
    <source>
        <dbReference type="EMBL" id="OQP59260.1"/>
    </source>
</evidence>
<dbReference type="Proteomes" id="UP000192796">
    <property type="component" value="Unassembled WGS sequence"/>
</dbReference>
<dbReference type="OrthoDB" id="9986527at2"/>
<reference evidence="2 3" key="1">
    <citation type="submission" date="2016-03" db="EMBL/GenBank/DDBJ databases">
        <title>Niastella vici sp. nov., isolated from farmland soil.</title>
        <authorList>
            <person name="Chen L."/>
            <person name="Wang D."/>
            <person name="Yang S."/>
            <person name="Wang G."/>
        </authorList>
    </citation>
    <scope>NUCLEOTIDE SEQUENCE [LARGE SCALE GENOMIC DNA]</scope>
    <source>
        <strain evidence="2 3">DJ57</strain>
    </source>
</reference>
<proteinExistence type="predicted"/>
<protein>
    <submittedName>
        <fullName evidence="2">Uncharacterized protein</fullName>
    </submittedName>
</protein>
<dbReference type="EMBL" id="LVYD01000083">
    <property type="protein sequence ID" value="OQP59260.1"/>
    <property type="molecule type" value="Genomic_DNA"/>
</dbReference>
<feature type="region of interest" description="Disordered" evidence="1">
    <location>
        <begin position="1"/>
        <end position="48"/>
    </location>
</feature>